<dbReference type="GO" id="GO:0009279">
    <property type="term" value="C:cell outer membrane"/>
    <property type="evidence" value="ECO:0007669"/>
    <property type="project" value="UniProtKB-SubCell"/>
</dbReference>
<dbReference type="InterPro" id="IPR012910">
    <property type="entry name" value="Plug_dom"/>
</dbReference>
<dbReference type="OrthoDB" id="9768177at2"/>
<dbReference type="InterPro" id="IPR037066">
    <property type="entry name" value="Plug_dom_sf"/>
</dbReference>
<keyword evidence="5 7" id="KW-0472">Membrane</keyword>
<dbReference type="AlphaFoldDB" id="A0A2T0U0W8"/>
<protein>
    <submittedName>
        <fullName evidence="10">TonB-linked SusC/RagA family outer membrane protein</fullName>
    </submittedName>
</protein>
<dbReference type="InterPro" id="IPR036942">
    <property type="entry name" value="Beta-barrel_TonB_sf"/>
</dbReference>
<evidence type="ECO:0000256" key="4">
    <source>
        <dbReference type="ARBA" id="ARBA00022692"/>
    </source>
</evidence>
<keyword evidence="3 7" id="KW-1134">Transmembrane beta strand</keyword>
<name>A0A2T0U0W8_9SPHI</name>
<dbReference type="FunFam" id="2.60.40.1120:FF:000003">
    <property type="entry name" value="Outer membrane protein Omp121"/>
    <property type="match status" value="1"/>
</dbReference>
<evidence type="ECO:0000313" key="10">
    <source>
        <dbReference type="EMBL" id="PRY51561.1"/>
    </source>
</evidence>
<dbReference type="Gene3D" id="2.170.130.10">
    <property type="entry name" value="TonB-dependent receptor, plug domain"/>
    <property type="match status" value="1"/>
</dbReference>
<keyword evidence="2 7" id="KW-0813">Transport</keyword>
<gene>
    <name evidence="10" type="ORF">B0I27_107149</name>
</gene>
<dbReference type="SUPFAM" id="SSF56935">
    <property type="entry name" value="Porins"/>
    <property type="match status" value="1"/>
</dbReference>
<dbReference type="EMBL" id="PVTH01000007">
    <property type="protein sequence ID" value="PRY51561.1"/>
    <property type="molecule type" value="Genomic_DNA"/>
</dbReference>
<dbReference type="Gene3D" id="2.40.170.20">
    <property type="entry name" value="TonB-dependent receptor, beta-barrel domain"/>
    <property type="match status" value="1"/>
</dbReference>
<evidence type="ECO:0000259" key="9">
    <source>
        <dbReference type="Pfam" id="PF07715"/>
    </source>
</evidence>
<accession>A0A2T0U0W8</accession>
<dbReference type="SUPFAM" id="SSF49464">
    <property type="entry name" value="Carboxypeptidase regulatory domain-like"/>
    <property type="match status" value="1"/>
</dbReference>
<feature type="signal peptide" evidence="8">
    <location>
        <begin position="1"/>
        <end position="38"/>
    </location>
</feature>
<evidence type="ECO:0000256" key="5">
    <source>
        <dbReference type="ARBA" id="ARBA00023136"/>
    </source>
</evidence>
<dbReference type="InterPro" id="IPR023997">
    <property type="entry name" value="TonB-dep_OMP_SusC/RagA_CS"/>
</dbReference>
<evidence type="ECO:0000256" key="3">
    <source>
        <dbReference type="ARBA" id="ARBA00022452"/>
    </source>
</evidence>
<evidence type="ECO:0000256" key="8">
    <source>
        <dbReference type="SAM" id="SignalP"/>
    </source>
</evidence>
<evidence type="ECO:0000256" key="7">
    <source>
        <dbReference type="PROSITE-ProRule" id="PRU01360"/>
    </source>
</evidence>
<sequence length="1063" mass="116458">MKCFYQIVKNRTVKKLIQTSKTALLMSCLLTGTLTSLASPSSLNVSIDTRVAADIVVTGKVQDGTGEALIGVSVKIKGTNQGVSTDVNGNFRLSANENTTLVFTYIGYETLELPIKGQTQLKIVLQPSSSALEEVVVVGYGTVKKRDLTGSVGSVSSETITARGTTSVMGALQGSVAGVNISTASGRPGASFNIQIRGQNSLNASGSRPLYVVDGIVMDNIDWLNPSDISKIDVLKDASSTAIYGSRGSSGVVLVTTKGNAVASINKTSVSYDGFYGVRDLARIPEFLDGRDWTDFRTSNFYTFNAGKGLYELTPANQNSILQSSKLVQQRLYDQNYTDWLELGTKQGSQQNHFVNVNGITGTTTYNVGLGYQGEVGNFTNENLEKYTLKLAVNSKPSKIVTLGASVNLSQNIRNNGSQNGYQDLFRAAPILSPYDSEGNLIPQPGVAAAIEGSANFTSSGNPLIEIESGNREERRFDILGSAFVAVTPIEGLEIKSTFMPRQNRTRDGYYYGVTPDRTQSVGYQNNDDNFEWTWDNQITYNKRIGTDHSINATLINSFYSTRYERARITANNLPYDSQWYNLGMGQIVQSGTGSYYTESGLTSYAGRINYDYKNKYLLTGTIRFDGSSKLSDKWTSFPSVAFAWRANEEDFLKKDWLSDLKARFSFGYSGSNSGISPFGSMQTPNLTSQNFYDYGDGKLVTGAVTGVPVNPFITWEKTKELNYGLDFGLFNQRIFGSVDLYNKVSDGLLMSRNLAIESGVTSMTDNIGSVSNKGIEASFTTVNVRSTNWNWTTSVNFAYNENRIESLSSGSTSDVSNAWFVGQPINVIYDYRIAGIWRTDQAEEAKARGQQPGQAIPVDVNGDGKFNADDRTVLGQVDPKWTGSFTSSLAYKNWDLGINLYGRWGTFVSDNFLAEYSTAANNDRGRPKIAVDYFVPANVPTIDWNNFDTSGGFPAVTWGNTGAGNEHAALPVFRNAGNFWGSNGRYTQADFIKIRNITLGYTFGKKVMDKIKLGDLRIYANVLNPFTFTKYKGWDPEYATTSLVNGNGPSNIIYQMGVNVKF</sequence>
<keyword evidence="11" id="KW-1185">Reference proteome</keyword>
<dbReference type="Gene3D" id="2.60.40.1120">
    <property type="entry name" value="Carboxypeptidase-like, regulatory domain"/>
    <property type="match status" value="1"/>
</dbReference>
<evidence type="ECO:0000313" key="11">
    <source>
        <dbReference type="Proteomes" id="UP000238034"/>
    </source>
</evidence>
<keyword evidence="6 7" id="KW-0998">Cell outer membrane</keyword>
<comment type="caution">
    <text evidence="10">The sequence shown here is derived from an EMBL/GenBank/DDBJ whole genome shotgun (WGS) entry which is preliminary data.</text>
</comment>
<keyword evidence="8" id="KW-0732">Signal</keyword>
<dbReference type="Pfam" id="PF07715">
    <property type="entry name" value="Plug"/>
    <property type="match status" value="1"/>
</dbReference>
<keyword evidence="4 7" id="KW-0812">Transmembrane</keyword>
<feature type="domain" description="TonB-dependent receptor plug" evidence="9">
    <location>
        <begin position="144"/>
        <end position="252"/>
    </location>
</feature>
<dbReference type="InterPro" id="IPR023996">
    <property type="entry name" value="TonB-dep_OMP_SusC/RagA"/>
</dbReference>
<evidence type="ECO:0000256" key="1">
    <source>
        <dbReference type="ARBA" id="ARBA00004571"/>
    </source>
</evidence>
<comment type="subcellular location">
    <subcellularLocation>
        <location evidence="1 7">Cell outer membrane</location>
        <topology evidence="1 7">Multi-pass membrane protein</topology>
    </subcellularLocation>
</comment>
<reference evidence="10 11" key="1">
    <citation type="submission" date="2018-03" db="EMBL/GenBank/DDBJ databases">
        <title>Genomic Encyclopedia of Type Strains, Phase III (KMG-III): the genomes of soil and plant-associated and newly described type strains.</title>
        <authorList>
            <person name="Whitman W."/>
        </authorList>
    </citation>
    <scope>NUCLEOTIDE SEQUENCE [LARGE SCALE GENOMIC DNA]</scope>
    <source>
        <strain evidence="10 11">CGMCC 1.9313</strain>
    </source>
</reference>
<dbReference type="NCBIfam" id="TIGR04057">
    <property type="entry name" value="SusC_RagA_signa"/>
    <property type="match status" value="1"/>
</dbReference>
<dbReference type="InterPro" id="IPR039426">
    <property type="entry name" value="TonB-dep_rcpt-like"/>
</dbReference>
<evidence type="ECO:0000256" key="6">
    <source>
        <dbReference type="ARBA" id="ARBA00023237"/>
    </source>
</evidence>
<evidence type="ECO:0000256" key="2">
    <source>
        <dbReference type="ARBA" id="ARBA00022448"/>
    </source>
</evidence>
<organism evidence="10 11">
    <name type="scientific">Arcticibacter pallidicorallinus</name>
    <dbReference type="NCBI Taxonomy" id="1259464"/>
    <lineage>
        <taxon>Bacteria</taxon>
        <taxon>Pseudomonadati</taxon>
        <taxon>Bacteroidota</taxon>
        <taxon>Sphingobacteriia</taxon>
        <taxon>Sphingobacteriales</taxon>
        <taxon>Sphingobacteriaceae</taxon>
        <taxon>Arcticibacter</taxon>
    </lineage>
</organism>
<dbReference type="NCBIfam" id="TIGR04056">
    <property type="entry name" value="OMP_RagA_SusC"/>
    <property type="match status" value="1"/>
</dbReference>
<comment type="similarity">
    <text evidence="7">Belongs to the TonB-dependent receptor family.</text>
</comment>
<dbReference type="Pfam" id="PF13715">
    <property type="entry name" value="CarbopepD_reg_2"/>
    <property type="match status" value="1"/>
</dbReference>
<feature type="chain" id="PRO_5015463005" evidence="8">
    <location>
        <begin position="39"/>
        <end position="1063"/>
    </location>
</feature>
<dbReference type="InterPro" id="IPR008969">
    <property type="entry name" value="CarboxyPept-like_regulatory"/>
</dbReference>
<dbReference type="FunFam" id="2.170.130.10:FF:000008">
    <property type="entry name" value="SusC/RagA family TonB-linked outer membrane protein"/>
    <property type="match status" value="1"/>
</dbReference>
<dbReference type="Proteomes" id="UP000238034">
    <property type="component" value="Unassembled WGS sequence"/>
</dbReference>
<proteinExistence type="inferred from homology"/>
<dbReference type="PROSITE" id="PS52016">
    <property type="entry name" value="TONB_DEPENDENT_REC_3"/>
    <property type="match status" value="1"/>
</dbReference>